<dbReference type="SUPFAM" id="SSF55729">
    <property type="entry name" value="Acyl-CoA N-acyltransferases (Nat)"/>
    <property type="match status" value="1"/>
</dbReference>
<evidence type="ECO:0000313" key="2">
    <source>
        <dbReference type="EMBL" id="CBA31513.1"/>
    </source>
</evidence>
<dbReference type="AlphaFoldDB" id="C9XUB8"/>
<dbReference type="HOGENOM" id="CLU_122305_1_0_6"/>
<dbReference type="EMBL" id="FN543093">
    <property type="protein sequence ID" value="CBA31513.1"/>
    <property type="molecule type" value="Genomic_DNA"/>
</dbReference>
<keyword evidence="3" id="KW-1185">Reference proteome</keyword>
<accession>C9XUB8</accession>
<dbReference type="PATRIC" id="fig|693216.3.peg.2324"/>
<dbReference type="PROSITE" id="PS51186">
    <property type="entry name" value="GNAT"/>
    <property type="match status" value="1"/>
</dbReference>
<dbReference type="Gene3D" id="3.40.630.30">
    <property type="match status" value="1"/>
</dbReference>
<dbReference type="GO" id="GO:0016747">
    <property type="term" value="F:acyltransferase activity, transferring groups other than amino-acyl groups"/>
    <property type="evidence" value="ECO:0007669"/>
    <property type="project" value="InterPro"/>
</dbReference>
<evidence type="ECO:0000259" key="1">
    <source>
        <dbReference type="PROSITE" id="PS51186"/>
    </source>
</evidence>
<sequence length="166" mass="18880">MRKKGAPMLTFRPMREEEYPAYLEYFITDYAQEIAANYRLSEEEALTSAKQEIAATLPEGVNTPGHVLLCLLVQDESNHKHTGYLWYKPDPGMQTVFIYDFHIFTACQGRGLGKDALRAFEDEMRARGVEQIRLRVAGDNARARHVYEASGFGVTGINMSKSIKRE</sequence>
<dbReference type="CDD" id="cd04301">
    <property type="entry name" value="NAT_SF"/>
    <property type="match status" value="1"/>
</dbReference>
<reference evidence="2 3" key="1">
    <citation type="journal article" date="2010" name="J. Bacteriol.">
        <title>Complete Genome Sequence of Cronobacter turicensis LMG 23827, a foodborne pathogen causing deaths in neonates.</title>
        <authorList>
            <person name="Stephan R."/>
            <person name="Lehner A."/>
            <person name="Tischler P."/>
            <person name="Rattei T."/>
        </authorList>
    </citation>
    <scope>NUCLEOTIDE SEQUENCE [LARGE SCALE GENOMIC DNA]</scope>
    <source>
        <strain evidence="3">DSM 18703 / CCUG 55852 / LMG 23827 / z3032</strain>
    </source>
</reference>
<proteinExistence type="predicted"/>
<organism evidence="2 3">
    <name type="scientific">Cronobacter turicensis (strain DSM 18703 / CCUG 55852 / LMG 23827 / z3032)</name>
    <dbReference type="NCBI Taxonomy" id="693216"/>
    <lineage>
        <taxon>Bacteria</taxon>
        <taxon>Pseudomonadati</taxon>
        <taxon>Pseudomonadota</taxon>
        <taxon>Gammaproteobacteria</taxon>
        <taxon>Enterobacterales</taxon>
        <taxon>Enterobacteriaceae</taxon>
        <taxon>Cronobacter</taxon>
    </lineage>
</organism>
<dbReference type="InterPro" id="IPR016181">
    <property type="entry name" value="Acyl_CoA_acyltransferase"/>
</dbReference>
<dbReference type="InterPro" id="IPR000182">
    <property type="entry name" value="GNAT_dom"/>
</dbReference>
<dbReference type="Proteomes" id="UP000002069">
    <property type="component" value="Chromosome"/>
</dbReference>
<reference evidence="3" key="2">
    <citation type="journal article" date="2011" name="J. Bacteriol.">
        <title>Complete genome sequence of Cronobacter turicensis LMG 23827, a food-borne pathogen causing deaths in neonates.</title>
        <authorList>
            <person name="Stephan R."/>
            <person name="Lehner A."/>
            <person name="Tischler P."/>
            <person name="Rattei T."/>
        </authorList>
    </citation>
    <scope>NUCLEOTIDE SEQUENCE [LARGE SCALE GENOMIC DNA]</scope>
    <source>
        <strain evidence="3">DSM 18703 / CCUG 55852 / LMG 23827 / z3032</strain>
    </source>
</reference>
<feature type="domain" description="N-acetyltransferase" evidence="1">
    <location>
        <begin position="9"/>
        <end position="166"/>
    </location>
</feature>
<name>C9XUB8_CROTZ</name>
<dbReference type="Pfam" id="PF00583">
    <property type="entry name" value="Acetyltransf_1"/>
    <property type="match status" value="1"/>
</dbReference>
<evidence type="ECO:0000313" key="3">
    <source>
        <dbReference type="Proteomes" id="UP000002069"/>
    </source>
</evidence>
<gene>
    <name evidence="2" type="ordered locus">Ctu_24540</name>
</gene>
<protein>
    <recommendedName>
        <fullName evidence="1">N-acetyltransferase domain-containing protein</fullName>
    </recommendedName>
</protein>
<dbReference type="KEGG" id="ctu:CTU_24540"/>